<dbReference type="AlphaFoldDB" id="A0A1N6RZF6"/>
<dbReference type="GO" id="GO:0008703">
    <property type="term" value="F:5-amino-6-(5-phosphoribosylamino)uracil reductase activity"/>
    <property type="evidence" value="ECO:0007669"/>
    <property type="project" value="InterPro"/>
</dbReference>
<dbReference type="PANTHER" id="PTHR38011">
    <property type="entry name" value="DIHYDROFOLATE REDUCTASE FAMILY PROTEIN (AFU_ORTHOLOGUE AFUA_8G06820)"/>
    <property type="match status" value="1"/>
</dbReference>
<sequence>MTSTTTPPDGPVAPGGRTDLPALDVLLPAAEHLPPDPREDRLAALYAYGSPVRGASVVRANMVASVDGAAWGPDERSGSINDDADWRVFRVLRALADVVLVGAGTARAEGYTPLGRPRGLRHLHDAPLELAVVSRSGRVPPALAGTDRPPFVLTGPAGAATARGDVPADRVLVVGQDAADDALDLATGLAALAGRGLTRVLTEGGPSLLADLLAADLVDELCVTTTPTLVGPGPGRIVGGAPAPGTTTALPRGARLAHLLHAPEDRPGSPAGTTAARWLLPLG</sequence>
<keyword evidence="7" id="KW-1185">Reference proteome</keyword>
<protein>
    <submittedName>
        <fullName evidence="6">Pyrimidine reductase, riboflavin biosynthesis</fullName>
    </submittedName>
</protein>
<feature type="domain" description="Bacterial bifunctional deaminase-reductase C-terminal" evidence="5">
    <location>
        <begin position="58"/>
        <end position="241"/>
    </location>
</feature>
<proteinExistence type="predicted"/>
<dbReference type="PANTHER" id="PTHR38011:SF7">
    <property type="entry name" value="2,5-DIAMINO-6-RIBOSYLAMINO-4(3H)-PYRIMIDINONE 5'-PHOSPHATE REDUCTASE"/>
    <property type="match status" value="1"/>
</dbReference>
<reference evidence="7" key="1">
    <citation type="submission" date="2017-01" db="EMBL/GenBank/DDBJ databases">
        <authorList>
            <person name="Varghese N."/>
            <person name="Submissions S."/>
        </authorList>
    </citation>
    <scope>NUCLEOTIDE SEQUENCE [LARGE SCALE GENOMIC DNA]</scope>
    <source>
        <strain evidence="7">3bp</strain>
    </source>
</reference>
<evidence type="ECO:0000313" key="6">
    <source>
        <dbReference type="EMBL" id="SIQ34244.1"/>
    </source>
</evidence>
<accession>A0A1N6RZF6</accession>
<dbReference type="Proteomes" id="UP000186235">
    <property type="component" value="Unassembled WGS sequence"/>
</dbReference>
<evidence type="ECO:0000256" key="2">
    <source>
        <dbReference type="ARBA" id="ARBA00022857"/>
    </source>
</evidence>
<evidence type="ECO:0000256" key="4">
    <source>
        <dbReference type="SAM" id="MobiDB-lite"/>
    </source>
</evidence>
<name>A0A1N6RZF6_9MICO</name>
<dbReference type="Gene3D" id="3.40.430.10">
    <property type="entry name" value="Dihydrofolate Reductase, subunit A"/>
    <property type="match status" value="1"/>
</dbReference>
<evidence type="ECO:0000259" key="5">
    <source>
        <dbReference type="Pfam" id="PF01872"/>
    </source>
</evidence>
<dbReference type="EMBL" id="FTMI01000003">
    <property type="protein sequence ID" value="SIQ34244.1"/>
    <property type="molecule type" value="Genomic_DNA"/>
</dbReference>
<dbReference type="InterPro" id="IPR002734">
    <property type="entry name" value="RibDG_C"/>
</dbReference>
<dbReference type="Pfam" id="PF01872">
    <property type="entry name" value="RibD_C"/>
    <property type="match status" value="1"/>
</dbReference>
<keyword evidence="3" id="KW-0560">Oxidoreductase</keyword>
<evidence type="ECO:0000313" key="7">
    <source>
        <dbReference type="Proteomes" id="UP000186235"/>
    </source>
</evidence>
<keyword evidence="2" id="KW-0521">NADP</keyword>
<gene>
    <name evidence="6" type="ORF">SAMN05518682_2210</name>
</gene>
<dbReference type="GO" id="GO:0009231">
    <property type="term" value="P:riboflavin biosynthetic process"/>
    <property type="evidence" value="ECO:0007669"/>
    <property type="project" value="InterPro"/>
</dbReference>
<evidence type="ECO:0000256" key="3">
    <source>
        <dbReference type="ARBA" id="ARBA00023002"/>
    </source>
</evidence>
<dbReference type="InterPro" id="IPR024072">
    <property type="entry name" value="DHFR-like_dom_sf"/>
</dbReference>
<evidence type="ECO:0000256" key="1">
    <source>
        <dbReference type="ARBA" id="ARBA00005104"/>
    </source>
</evidence>
<organism evidence="6 7">
    <name type="scientific">Cellulosimicrobium aquatile</name>
    <dbReference type="NCBI Taxonomy" id="1612203"/>
    <lineage>
        <taxon>Bacteria</taxon>
        <taxon>Bacillati</taxon>
        <taxon>Actinomycetota</taxon>
        <taxon>Actinomycetes</taxon>
        <taxon>Micrococcales</taxon>
        <taxon>Promicromonosporaceae</taxon>
        <taxon>Cellulosimicrobium</taxon>
    </lineage>
</organism>
<dbReference type="InterPro" id="IPR050765">
    <property type="entry name" value="Riboflavin_Biosynth_HTPR"/>
</dbReference>
<dbReference type="RefSeq" id="WP_076404942.1">
    <property type="nucleotide sequence ID" value="NZ_FTMI01000003.1"/>
</dbReference>
<comment type="pathway">
    <text evidence="1">Cofactor biosynthesis; riboflavin biosynthesis.</text>
</comment>
<dbReference type="SUPFAM" id="SSF53597">
    <property type="entry name" value="Dihydrofolate reductase-like"/>
    <property type="match status" value="1"/>
</dbReference>
<feature type="region of interest" description="Disordered" evidence="4">
    <location>
        <begin position="1"/>
        <end position="20"/>
    </location>
</feature>